<evidence type="ECO:0000256" key="1">
    <source>
        <dbReference type="ARBA" id="ARBA00022574"/>
    </source>
</evidence>
<comment type="caution">
    <text evidence="4">The sequence shown here is derived from an EMBL/GenBank/DDBJ whole genome shotgun (WGS) entry which is preliminary data.</text>
</comment>
<proteinExistence type="predicted"/>
<keyword evidence="1 3" id="KW-0853">WD repeat</keyword>
<evidence type="ECO:0008006" key="6">
    <source>
        <dbReference type="Google" id="ProtNLM"/>
    </source>
</evidence>
<dbReference type="SMART" id="SM00320">
    <property type="entry name" value="WD40"/>
    <property type="match status" value="5"/>
</dbReference>
<feature type="repeat" description="WD" evidence="3">
    <location>
        <begin position="168"/>
        <end position="211"/>
    </location>
</feature>
<dbReference type="InterPro" id="IPR020472">
    <property type="entry name" value="WD40_PAC1"/>
</dbReference>
<dbReference type="InterPro" id="IPR015943">
    <property type="entry name" value="WD40/YVTN_repeat-like_dom_sf"/>
</dbReference>
<organism evidence="4 5">
    <name type="scientific">Sinosporangium siamense</name>
    <dbReference type="NCBI Taxonomy" id="1367973"/>
    <lineage>
        <taxon>Bacteria</taxon>
        <taxon>Bacillati</taxon>
        <taxon>Actinomycetota</taxon>
        <taxon>Actinomycetes</taxon>
        <taxon>Streptosporangiales</taxon>
        <taxon>Streptosporangiaceae</taxon>
        <taxon>Sinosporangium</taxon>
    </lineage>
</organism>
<dbReference type="AlphaFoldDB" id="A0A919RJB6"/>
<dbReference type="PANTHER" id="PTHR19848">
    <property type="entry name" value="WD40 REPEAT PROTEIN"/>
    <property type="match status" value="1"/>
</dbReference>
<dbReference type="InterPro" id="IPR001680">
    <property type="entry name" value="WD40_rpt"/>
</dbReference>
<dbReference type="Pfam" id="PF00400">
    <property type="entry name" value="WD40"/>
    <property type="match status" value="4"/>
</dbReference>
<dbReference type="PROSITE" id="PS50082">
    <property type="entry name" value="WD_REPEATS_2"/>
    <property type="match status" value="5"/>
</dbReference>
<sequence>MITDGRDGVARLWDLASHRQIGPPLEEEKTFSFGVAQSVAYGTLNNRPIAVKGAGDLAIWELTGHEHAQKPGKPRHIRYGSPGSVYTVACAVLNGRSVAVTGAYDSSVRMWDLATGTQIGKQLSGHGSVVRSVAAGMLAGRAIAVSSSEDHTIRVWDLADGTQIGPPLTGHTGHVWAVDMGLLNGRPIAVSGGDDHTVRVWDLANGRQIGAPLIGHTNKVRAIAYGAPDGQPIAVSGGDHTVRVWDLRTRRQIGHPMRDSRGLSIGSIAYILHGGRPRVVAADIEGRARIWNLDAHRAMGTTTPPARIAPELPDRWTDPRTGDVYDLTQPIIDDDDREYVYVDWDGFEPLVSQHDADLPLSISYMHAYWGLTSIITSASGQKARRNFHGDDEEYFEATTGMSGTTESTDNS</sequence>
<keyword evidence="5" id="KW-1185">Reference proteome</keyword>
<keyword evidence="2" id="KW-0677">Repeat</keyword>
<dbReference type="EMBL" id="BOOW01000030">
    <property type="protein sequence ID" value="GII94688.1"/>
    <property type="molecule type" value="Genomic_DNA"/>
</dbReference>
<dbReference type="SUPFAM" id="SSF50978">
    <property type="entry name" value="WD40 repeat-like"/>
    <property type="match status" value="1"/>
</dbReference>
<feature type="repeat" description="WD" evidence="3">
    <location>
        <begin position="123"/>
        <end position="166"/>
    </location>
</feature>
<feature type="repeat" description="WD" evidence="3">
    <location>
        <begin position="1"/>
        <end position="23"/>
    </location>
</feature>
<name>A0A919RJB6_9ACTN</name>
<gene>
    <name evidence="4" type="ORF">Ssi02_49190</name>
</gene>
<dbReference type="PROSITE" id="PS00678">
    <property type="entry name" value="WD_REPEATS_1"/>
    <property type="match status" value="2"/>
</dbReference>
<protein>
    <recommendedName>
        <fullName evidence="6">WD40 repeat domain-containing protein</fullName>
    </recommendedName>
</protein>
<dbReference type="PROSITE" id="PS50294">
    <property type="entry name" value="WD_REPEATS_REGION"/>
    <property type="match status" value="3"/>
</dbReference>
<feature type="repeat" description="WD" evidence="3">
    <location>
        <begin position="213"/>
        <end position="255"/>
    </location>
</feature>
<evidence type="ECO:0000256" key="2">
    <source>
        <dbReference type="ARBA" id="ARBA00022737"/>
    </source>
</evidence>
<evidence type="ECO:0000313" key="4">
    <source>
        <dbReference type="EMBL" id="GII94688.1"/>
    </source>
</evidence>
<evidence type="ECO:0000313" key="5">
    <source>
        <dbReference type="Proteomes" id="UP000606172"/>
    </source>
</evidence>
<reference evidence="4" key="1">
    <citation type="submission" date="2021-01" db="EMBL/GenBank/DDBJ databases">
        <title>Whole genome shotgun sequence of Sinosporangium siamense NBRC 109515.</title>
        <authorList>
            <person name="Komaki H."/>
            <person name="Tamura T."/>
        </authorList>
    </citation>
    <scope>NUCLEOTIDE SEQUENCE</scope>
    <source>
        <strain evidence="4">NBRC 109515</strain>
    </source>
</reference>
<dbReference type="InterPro" id="IPR036322">
    <property type="entry name" value="WD40_repeat_dom_sf"/>
</dbReference>
<dbReference type="Proteomes" id="UP000606172">
    <property type="component" value="Unassembled WGS sequence"/>
</dbReference>
<evidence type="ECO:0000256" key="3">
    <source>
        <dbReference type="PROSITE-ProRule" id="PRU00221"/>
    </source>
</evidence>
<dbReference type="PANTHER" id="PTHR19848:SF8">
    <property type="entry name" value="F-BOX AND WD REPEAT DOMAIN CONTAINING 7"/>
    <property type="match status" value="1"/>
</dbReference>
<dbReference type="RefSeq" id="WP_204029380.1">
    <property type="nucleotide sequence ID" value="NZ_BOOW01000030.1"/>
</dbReference>
<dbReference type="Gene3D" id="2.130.10.10">
    <property type="entry name" value="YVTN repeat-like/Quinoprotein amine dehydrogenase"/>
    <property type="match status" value="2"/>
</dbReference>
<accession>A0A919RJB6</accession>
<dbReference type="InterPro" id="IPR019775">
    <property type="entry name" value="WD40_repeat_CS"/>
</dbReference>
<dbReference type="PRINTS" id="PR00320">
    <property type="entry name" value="GPROTEINBRPT"/>
</dbReference>
<feature type="repeat" description="WD" evidence="3">
    <location>
        <begin position="100"/>
        <end position="121"/>
    </location>
</feature>